<feature type="region of interest" description="Disordered" evidence="1">
    <location>
        <begin position="109"/>
        <end position="130"/>
    </location>
</feature>
<accession>A0A4Y7IIV4</accession>
<name>A0A4Y7IIV4_PAPSO</name>
<protein>
    <submittedName>
        <fullName evidence="2">Uncharacterized protein</fullName>
    </submittedName>
</protein>
<evidence type="ECO:0000256" key="1">
    <source>
        <dbReference type="SAM" id="MobiDB-lite"/>
    </source>
</evidence>
<gene>
    <name evidence="2" type="ORF">C5167_040942</name>
</gene>
<evidence type="ECO:0000313" key="3">
    <source>
        <dbReference type="Proteomes" id="UP000316621"/>
    </source>
</evidence>
<proteinExistence type="predicted"/>
<keyword evidence="3" id="KW-1185">Reference proteome</keyword>
<dbReference type="Gramene" id="RZC48016">
    <property type="protein sequence ID" value="RZC48016"/>
    <property type="gene ID" value="C5167_040942"/>
</dbReference>
<organism evidence="2 3">
    <name type="scientific">Papaver somniferum</name>
    <name type="common">Opium poppy</name>
    <dbReference type="NCBI Taxonomy" id="3469"/>
    <lineage>
        <taxon>Eukaryota</taxon>
        <taxon>Viridiplantae</taxon>
        <taxon>Streptophyta</taxon>
        <taxon>Embryophyta</taxon>
        <taxon>Tracheophyta</taxon>
        <taxon>Spermatophyta</taxon>
        <taxon>Magnoliopsida</taxon>
        <taxon>Ranunculales</taxon>
        <taxon>Papaveraceae</taxon>
        <taxon>Papaveroideae</taxon>
        <taxon>Papaver</taxon>
    </lineage>
</organism>
<sequence>MDPSGGQQSQDFQGCGFRRWSNWALQLGKQHVPISRTRRLEFQSIGLTGSFQKIVNTEGEKELVLLELFLMQLCIIWHTSSIVDELHKAFWQERVRKAVAAKKAYTCIQKERRSDDSSDESDSKDLNVLM</sequence>
<evidence type="ECO:0000313" key="2">
    <source>
        <dbReference type="EMBL" id="RZC48016.1"/>
    </source>
</evidence>
<dbReference type="EMBL" id="CM010715">
    <property type="protein sequence ID" value="RZC48016.1"/>
    <property type="molecule type" value="Genomic_DNA"/>
</dbReference>
<dbReference type="Proteomes" id="UP000316621">
    <property type="component" value="Chromosome 1"/>
</dbReference>
<dbReference type="AlphaFoldDB" id="A0A4Y7IIV4"/>
<reference evidence="2 3" key="1">
    <citation type="journal article" date="2018" name="Science">
        <title>The opium poppy genome and morphinan production.</title>
        <authorList>
            <person name="Guo L."/>
            <person name="Winzer T."/>
            <person name="Yang X."/>
            <person name="Li Y."/>
            <person name="Ning Z."/>
            <person name="He Z."/>
            <person name="Teodor R."/>
            <person name="Lu Y."/>
            <person name="Bowser T.A."/>
            <person name="Graham I.A."/>
            <person name="Ye K."/>
        </authorList>
    </citation>
    <scope>NUCLEOTIDE SEQUENCE [LARGE SCALE GENOMIC DNA]</scope>
    <source>
        <strain evidence="3">cv. HN1</strain>
        <tissue evidence="2">Leaves</tissue>
    </source>
</reference>